<dbReference type="Proteomes" id="UP000178288">
    <property type="component" value="Unassembled WGS sequence"/>
</dbReference>
<feature type="transmembrane region" description="Helical" evidence="1">
    <location>
        <begin position="38"/>
        <end position="57"/>
    </location>
</feature>
<keyword evidence="1" id="KW-0812">Transmembrane</keyword>
<feature type="transmembrane region" description="Helical" evidence="1">
    <location>
        <begin position="7"/>
        <end position="26"/>
    </location>
</feature>
<keyword evidence="1" id="KW-1133">Transmembrane helix</keyword>
<keyword evidence="1" id="KW-0472">Membrane</keyword>
<dbReference type="EMBL" id="MHWV01000026">
    <property type="protein sequence ID" value="OHB13590.1"/>
    <property type="molecule type" value="Genomic_DNA"/>
</dbReference>
<organism evidence="2 3">
    <name type="scientific">Candidatus Zambryskibacteria bacterium RIFCSPLOWO2_12_FULL_45_14</name>
    <dbReference type="NCBI Taxonomy" id="1802778"/>
    <lineage>
        <taxon>Bacteria</taxon>
        <taxon>Candidatus Zambryskiibacteriota</taxon>
    </lineage>
</organism>
<reference evidence="2 3" key="1">
    <citation type="journal article" date="2016" name="Nat. Commun.">
        <title>Thousands of microbial genomes shed light on interconnected biogeochemical processes in an aquifer system.</title>
        <authorList>
            <person name="Anantharaman K."/>
            <person name="Brown C.T."/>
            <person name="Hug L.A."/>
            <person name="Sharon I."/>
            <person name="Castelle C.J."/>
            <person name="Probst A.J."/>
            <person name="Thomas B.C."/>
            <person name="Singh A."/>
            <person name="Wilkins M.J."/>
            <person name="Karaoz U."/>
            <person name="Brodie E.L."/>
            <person name="Williams K.H."/>
            <person name="Hubbard S.S."/>
            <person name="Banfield J.F."/>
        </authorList>
    </citation>
    <scope>NUCLEOTIDE SEQUENCE [LARGE SCALE GENOMIC DNA]</scope>
</reference>
<proteinExistence type="predicted"/>
<evidence type="ECO:0000256" key="1">
    <source>
        <dbReference type="SAM" id="Phobius"/>
    </source>
</evidence>
<evidence type="ECO:0000313" key="3">
    <source>
        <dbReference type="Proteomes" id="UP000178288"/>
    </source>
</evidence>
<comment type="caution">
    <text evidence="2">The sequence shown here is derived from an EMBL/GenBank/DDBJ whole genome shotgun (WGS) entry which is preliminary data.</text>
</comment>
<name>A0A1G2UW13_9BACT</name>
<evidence type="ECO:0000313" key="2">
    <source>
        <dbReference type="EMBL" id="OHB13590.1"/>
    </source>
</evidence>
<protein>
    <submittedName>
        <fullName evidence="2">Uncharacterized protein</fullName>
    </submittedName>
</protein>
<accession>A0A1G2UW13</accession>
<dbReference type="AlphaFoldDB" id="A0A1G2UW13"/>
<sequence>MSATPAIVCWMLLPVVGAWLGLSISWDWSNHPSFQTASWAFVGFWTVFGWTTGWAVGTKVYHWLRHLEYFG</sequence>
<gene>
    <name evidence="2" type="ORF">A3G05_02365</name>
</gene>